<dbReference type="Gene3D" id="3.40.640.10">
    <property type="entry name" value="Type I PLP-dependent aspartate aminotransferase-like (Major domain)"/>
    <property type="match status" value="1"/>
</dbReference>
<keyword evidence="3" id="KW-0808">Transferase</keyword>
<dbReference type="Gene3D" id="3.90.1150.10">
    <property type="entry name" value="Aspartate Aminotransferase, domain 1"/>
    <property type="match status" value="1"/>
</dbReference>
<dbReference type="GO" id="GO:0071269">
    <property type="term" value="P:L-homocysteine biosynthetic process"/>
    <property type="evidence" value="ECO:0007669"/>
    <property type="project" value="TreeGrafter"/>
</dbReference>
<organism evidence="7 8">
    <name type="scientific">Candidatus Fimicola merdigallinarum</name>
    <dbReference type="NCBI Taxonomy" id="2840819"/>
    <lineage>
        <taxon>Bacteria</taxon>
        <taxon>Bacillati</taxon>
        <taxon>Bacillota</taxon>
        <taxon>Clostridia</taxon>
        <taxon>Lachnospirales</taxon>
        <taxon>Lachnospiraceae</taxon>
        <taxon>Lachnospiraceae incertae sedis</taxon>
        <taxon>Candidatus Fimicola</taxon>
    </lineage>
</organism>
<feature type="modified residue" description="N6-(pyridoxal phosphate)lysine" evidence="5">
    <location>
        <position position="208"/>
    </location>
</feature>
<comment type="similarity">
    <text evidence="2 6">Belongs to the trans-sulfuration enzymes family.</text>
</comment>
<dbReference type="NCBIfam" id="TIGR01326">
    <property type="entry name" value="OAH_OAS_sulfhy"/>
    <property type="match status" value="1"/>
</dbReference>
<sequence length="426" mass="47025">MEEKWNLGTQAVQGAYRPKNAEARVLPLYQSTTYRYDTCEELARVFDLEQDTPMYTRLANPTTDALEKKICNMEGGVGALATSSGMAATTLAVLNILKAGDHILASSTIYGGSFTLFTTTFKDLGIEVTMFDPDSSKEDIVKLAKPNTKLLFGETIGNPLVNVLDFEKFSAVAKEIDVPFMVDNTFATPYLCNPFKYGANIIIHSTSKYIDGHASALGGMIVDGGNYNWDNGKFPCLVEPDESYHGVSYVEKFGSSAYIVKARANVMRNMGMTASPFNSYLTNLGSETLHLRMDKHCENALKMAEYLKNHEMCTWVKYPYLSDNKYYDLAKKYLPKGASGVLTFGVKGGRDAGRKFIDSLKLVALVTHVSDARSSVLQPASTTHRQLSDDELISCGVSPDMIRFSVGIEDVDDLIADFEQAFNKIK</sequence>
<evidence type="ECO:0000256" key="2">
    <source>
        <dbReference type="ARBA" id="ARBA00009077"/>
    </source>
</evidence>
<dbReference type="EMBL" id="JADIMX010000128">
    <property type="protein sequence ID" value="MBO8435037.1"/>
    <property type="molecule type" value="Genomic_DNA"/>
</dbReference>
<accession>A0A9D9H4M9</accession>
<gene>
    <name evidence="7" type="ORF">IAC55_06935</name>
</gene>
<dbReference type="GO" id="GO:0003961">
    <property type="term" value="F:O-acetylhomoserine aminocarboxypropyltransferase activity"/>
    <property type="evidence" value="ECO:0007669"/>
    <property type="project" value="TreeGrafter"/>
</dbReference>
<dbReference type="GO" id="GO:0019346">
    <property type="term" value="P:transsulfuration"/>
    <property type="evidence" value="ECO:0007669"/>
    <property type="project" value="InterPro"/>
</dbReference>
<evidence type="ECO:0000313" key="8">
    <source>
        <dbReference type="Proteomes" id="UP000823611"/>
    </source>
</evidence>
<comment type="caution">
    <text evidence="7">The sequence shown here is derived from an EMBL/GenBank/DDBJ whole genome shotgun (WGS) entry which is preliminary data.</text>
</comment>
<dbReference type="GO" id="GO:0005737">
    <property type="term" value="C:cytoplasm"/>
    <property type="evidence" value="ECO:0007669"/>
    <property type="project" value="TreeGrafter"/>
</dbReference>
<dbReference type="SUPFAM" id="SSF53383">
    <property type="entry name" value="PLP-dependent transferases"/>
    <property type="match status" value="1"/>
</dbReference>
<dbReference type="FunFam" id="3.40.640.10:FF:000035">
    <property type="entry name" value="O-succinylhomoserine sulfhydrylase"/>
    <property type="match status" value="1"/>
</dbReference>
<comment type="cofactor">
    <cofactor evidence="1 6">
        <name>pyridoxal 5'-phosphate</name>
        <dbReference type="ChEBI" id="CHEBI:597326"/>
    </cofactor>
</comment>
<dbReference type="Pfam" id="PF01053">
    <property type="entry name" value="Cys_Met_Meta_PP"/>
    <property type="match status" value="1"/>
</dbReference>
<dbReference type="AlphaFoldDB" id="A0A9D9H4M9"/>
<dbReference type="GO" id="GO:0006535">
    <property type="term" value="P:cysteine biosynthetic process from serine"/>
    <property type="evidence" value="ECO:0007669"/>
    <property type="project" value="TreeGrafter"/>
</dbReference>
<dbReference type="CDD" id="cd00614">
    <property type="entry name" value="CGS_like"/>
    <property type="match status" value="1"/>
</dbReference>
<reference evidence="7" key="1">
    <citation type="submission" date="2020-10" db="EMBL/GenBank/DDBJ databases">
        <authorList>
            <person name="Gilroy R."/>
        </authorList>
    </citation>
    <scope>NUCLEOTIDE SEQUENCE</scope>
    <source>
        <strain evidence="7">F6-4510</strain>
    </source>
</reference>
<dbReference type="InterPro" id="IPR015424">
    <property type="entry name" value="PyrdxlP-dep_Trfase"/>
</dbReference>
<evidence type="ECO:0000256" key="1">
    <source>
        <dbReference type="ARBA" id="ARBA00001933"/>
    </source>
</evidence>
<dbReference type="PANTHER" id="PTHR43797:SF3">
    <property type="entry name" value="O-ACETYLHOMOSERINE SULFHYDRYLASE"/>
    <property type="match status" value="1"/>
</dbReference>
<name>A0A9D9H4M9_9FIRM</name>
<protein>
    <submittedName>
        <fullName evidence="7">O-acetylhomoserine aminocarboxypropyltransferase/cysteine synthase</fullName>
    </submittedName>
</protein>
<evidence type="ECO:0000256" key="5">
    <source>
        <dbReference type="PIRSR" id="PIRSR001434-2"/>
    </source>
</evidence>
<dbReference type="InterPro" id="IPR006235">
    <property type="entry name" value="OAc-hSer/O-AcSer_sulfhydrylase"/>
</dbReference>
<reference evidence="7" key="2">
    <citation type="journal article" date="2021" name="PeerJ">
        <title>Extensive microbial diversity within the chicken gut microbiome revealed by metagenomics and culture.</title>
        <authorList>
            <person name="Gilroy R."/>
            <person name="Ravi A."/>
            <person name="Getino M."/>
            <person name="Pursley I."/>
            <person name="Horton D.L."/>
            <person name="Alikhan N.F."/>
            <person name="Baker D."/>
            <person name="Gharbi K."/>
            <person name="Hall N."/>
            <person name="Watson M."/>
            <person name="Adriaenssens E.M."/>
            <person name="Foster-Nyarko E."/>
            <person name="Jarju S."/>
            <person name="Secka A."/>
            <person name="Antonio M."/>
            <person name="Oren A."/>
            <person name="Chaudhuri R.R."/>
            <person name="La Ragione R."/>
            <person name="Hildebrand F."/>
            <person name="Pallen M.J."/>
        </authorList>
    </citation>
    <scope>NUCLEOTIDE SEQUENCE</scope>
    <source>
        <strain evidence="7">F6-4510</strain>
    </source>
</reference>
<evidence type="ECO:0000256" key="6">
    <source>
        <dbReference type="RuleBase" id="RU362118"/>
    </source>
</evidence>
<evidence type="ECO:0000256" key="4">
    <source>
        <dbReference type="ARBA" id="ARBA00022898"/>
    </source>
</evidence>
<keyword evidence="4 5" id="KW-0663">Pyridoxal phosphate</keyword>
<dbReference type="InterPro" id="IPR000277">
    <property type="entry name" value="Cys/Met-Metab_PyrdxlP-dep_enz"/>
</dbReference>
<dbReference type="InterPro" id="IPR015421">
    <property type="entry name" value="PyrdxlP-dep_Trfase_major"/>
</dbReference>
<dbReference type="GO" id="GO:0030170">
    <property type="term" value="F:pyridoxal phosphate binding"/>
    <property type="evidence" value="ECO:0007669"/>
    <property type="project" value="InterPro"/>
</dbReference>
<dbReference type="Proteomes" id="UP000823611">
    <property type="component" value="Unassembled WGS sequence"/>
</dbReference>
<evidence type="ECO:0000256" key="3">
    <source>
        <dbReference type="ARBA" id="ARBA00022679"/>
    </source>
</evidence>
<evidence type="ECO:0000313" key="7">
    <source>
        <dbReference type="EMBL" id="MBO8435037.1"/>
    </source>
</evidence>
<dbReference type="PANTHER" id="PTHR43797">
    <property type="entry name" value="HOMOCYSTEINE/CYSTEINE SYNTHASE"/>
    <property type="match status" value="1"/>
</dbReference>
<dbReference type="PIRSF" id="PIRSF001434">
    <property type="entry name" value="CGS"/>
    <property type="match status" value="1"/>
</dbReference>
<dbReference type="InterPro" id="IPR015422">
    <property type="entry name" value="PyrdxlP-dep_Trfase_small"/>
</dbReference>
<dbReference type="GO" id="GO:0004124">
    <property type="term" value="F:cysteine synthase activity"/>
    <property type="evidence" value="ECO:0007669"/>
    <property type="project" value="TreeGrafter"/>
</dbReference>
<proteinExistence type="inferred from homology"/>